<dbReference type="Gene3D" id="2.40.50.100">
    <property type="match status" value="1"/>
</dbReference>
<organism evidence="4 5">
    <name type="scientific">Shewanella psychrophila</name>
    <dbReference type="NCBI Taxonomy" id="225848"/>
    <lineage>
        <taxon>Bacteria</taxon>
        <taxon>Pseudomonadati</taxon>
        <taxon>Pseudomonadota</taxon>
        <taxon>Gammaproteobacteria</taxon>
        <taxon>Alteromonadales</taxon>
        <taxon>Shewanellaceae</taxon>
        <taxon>Shewanella</taxon>
    </lineage>
</organism>
<dbReference type="GO" id="GO:0015562">
    <property type="term" value="F:efflux transmembrane transporter activity"/>
    <property type="evidence" value="ECO:0007669"/>
    <property type="project" value="TreeGrafter"/>
</dbReference>
<dbReference type="InterPro" id="IPR030190">
    <property type="entry name" value="MacA_alpha-hairpin_sf"/>
</dbReference>
<feature type="transmembrane region" description="Helical" evidence="3">
    <location>
        <begin position="6"/>
        <end position="21"/>
    </location>
</feature>
<feature type="transmembrane region" description="Helical" evidence="3">
    <location>
        <begin position="28"/>
        <end position="49"/>
    </location>
</feature>
<feature type="coiled-coil region" evidence="2">
    <location>
        <begin position="147"/>
        <end position="181"/>
    </location>
</feature>
<dbReference type="GO" id="GO:1990961">
    <property type="term" value="P:xenobiotic detoxification by transmembrane export across the plasma membrane"/>
    <property type="evidence" value="ECO:0007669"/>
    <property type="project" value="InterPro"/>
</dbReference>
<keyword evidence="3" id="KW-1133">Transmembrane helix</keyword>
<dbReference type="GO" id="GO:0030313">
    <property type="term" value="C:cell envelope"/>
    <property type="evidence" value="ECO:0007669"/>
    <property type="project" value="UniProtKB-SubCell"/>
</dbReference>
<dbReference type="EMBL" id="CP014782">
    <property type="protein sequence ID" value="AQS40056.1"/>
    <property type="molecule type" value="Genomic_DNA"/>
</dbReference>
<protein>
    <submittedName>
        <fullName evidence="4">Multidrug resistance efflux pump</fullName>
    </submittedName>
</protein>
<dbReference type="Gene3D" id="2.40.30.170">
    <property type="match status" value="1"/>
</dbReference>
<evidence type="ECO:0000313" key="5">
    <source>
        <dbReference type="Proteomes" id="UP000189545"/>
    </source>
</evidence>
<dbReference type="Gene3D" id="6.10.140.1990">
    <property type="match status" value="1"/>
</dbReference>
<proteinExistence type="predicted"/>
<accession>A0A1S6HWV2</accession>
<dbReference type="RefSeq" id="WP_077754898.1">
    <property type="nucleotide sequence ID" value="NZ_CP014782.1"/>
</dbReference>
<keyword evidence="3" id="KW-0472">Membrane</keyword>
<dbReference type="GO" id="GO:1990195">
    <property type="term" value="C:macrolide transmembrane transporter complex"/>
    <property type="evidence" value="ECO:0007669"/>
    <property type="project" value="InterPro"/>
</dbReference>
<name>A0A1S6HWV2_9GAMM</name>
<dbReference type="STRING" id="225848.Sps_04978"/>
<dbReference type="GO" id="GO:1990281">
    <property type="term" value="C:efflux pump complex"/>
    <property type="evidence" value="ECO:0007669"/>
    <property type="project" value="TreeGrafter"/>
</dbReference>
<dbReference type="GO" id="GO:0019898">
    <property type="term" value="C:extrinsic component of membrane"/>
    <property type="evidence" value="ECO:0007669"/>
    <property type="project" value="InterPro"/>
</dbReference>
<dbReference type="Proteomes" id="UP000189545">
    <property type="component" value="Chromosome"/>
</dbReference>
<dbReference type="SUPFAM" id="SSF111369">
    <property type="entry name" value="HlyD-like secretion proteins"/>
    <property type="match status" value="1"/>
</dbReference>
<keyword evidence="3" id="KW-0812">Transmembrane</keyword>
<reference evidence="4 5" key="1">
    <citation type="submission" date="2016-03" db="EMBL/GenBank/DDBJ databases">
        <title>Complete genome sequence of Shewanella psychrophila WP2, a deep sea bacterium isolated from west Pacific sediment.</title>
        <authorList>
            <person name="Xu G."/>
            <person name="Jian H."/>
        </authorList>
    </citation>
    <scope>NUCLEOTIDE SEQUENCE [LARGE SCALE GENOMIC DNA]</scope>
    <source>
        <strain evidence="4 5">WP2</strain>
    </source>
</reference>
<sequence>MKEIMLPYIFIVWLLFKFKVIQPRPRNYFISVFIGCLLAFSLFMAHRFYSPSDLTNSTTVRAPHSVLSPALGQQIDQIYVDHNQYVNEGELLYTLRDDSVVSAIDEVMANKMEIQRTVEAKQVEFAQANRDYVRNQRIQAHVSERDLENSGDRVEIVQAELKVLEAKLDVQRAKIRSLNYELSQLNVTAPFDGMVTHVYIADGSRVGAMHFWQTNKKFVEMRIPDQSFAYINKGQFAEFYIDAYPGQIFRARVHSKVEATGEAQGDILPREQSVGRHISLGSMPIGRTVILEVDEATMAMLPIGATGSAWISADKPHSILGFLDIIGAATVRLVATKSYLNAI</sequence>
<dbReference type="KEGG" id="spsw:Sps_04978"/>
<evidence type="ECO:0000256" key="3">
    <source>
        <dbReference type="SAM" id="Phobius"/>
    </source>
</evidence>
<dbReference type="OrthoDB" id="107989at2"/>
<evidence type="ECO:0000313" key="4">
    <source>
        <dbReference type="EMBL" id="AQS40056.1"/>
    </source>
</evidence>
<gene>
    <name evidence="4" type="ORF">Sps_04978</name>
</gene>
<keyword evidence="1 2" id="KW-0175">Coiled coil</keyword>
<dbReference type="PANTHER" id="PTHR30469">
    <property type="entry name" value="MULTIDRUG RESISTANCE PROTEIN MDTA"/>
    <property type="match status" value="1"/>
</dbReference>
<keyword evidence="5" id="KW-1185">Reference proteome</keyword>
<evidence type="ECO:0000256" key="2">
    <source>
        <dbReference type="SAM" id="Coils"/>
    </source>
</evidence>
<evidence type="ECO:0000256" key="1">
    <source>
        <dbReference type="ARBA" id="ARBA00023054"/>
    </source>
</evidence>
<dbReference type="PANTHER" id="PTHR30469:SF15">
    <property type="entry name" value="HLYD FAMILY OF SECRETION PROTEINS"/>
    <property type="match status" value="1"/>
</dbReference>
<dbReference type="AlphaFoldDB" id="A0A1S6HWV2"/>